<accession>A0A4V6Q2E4</accession>
<reference evidence="1 2" key="1">
    <citation type="submission" date="2019-03" db="EMBL/GenBank/DDBJ databases">
        <title>Genomic Encyclopedia of Archaeal and Bacterial Type Strains, Phase II (KMG-II): from individual species to whole genera.</title>
        <authorList>
            <person name="Goeker M."/>
        </authorList>
    </citation>
    <scope>NUCLEOTIDE SEQUENCE [LARGE SCALE GENOMIC DNA]</scope>
    <source>
        <strain evidence="1 2">DSM 24323</strain>
    </source>
</reference>
<dbReference type="AlphaFoldDB" id="A0A4V6Q2E4"/>
<dbReference type="Pfam" id="PF12005">
    <property type="entry name" value="DUF3499"/>
    <property type="match status" value="1"/>
</dbReference>
<keyword evidence="2" id="KW-1185">Reference proteome</keyword>
<dbReference type="OrthoDB" id="3216194at2"/>
<name>A0A4V6Q2E4_9ACTN</name>
<sequence length="133" mass="14541">MARRRCTRTGCAGWAVATLTYVYAESTAVLGPLALRAEPGCYDLCQQHSSALSVPRGWEVIRLPDDTEEREQARVDDLLALADAVREAGRSYEDPLAEAIHPGRSGMVEVARKAHLTVLAEPAEDPPGEDRNR</sequence>
<dbReference type="RefSeq" id="WP_133754519.1">
    <property type="nucleotide sequence ID" value="NZ_CP171129.1"/>
</dbReference>
<gene>
    <name evidence="1" type="ORF">CLV29_1750</name>
</gene>
<proteinExistence type="predicted"/>
<evidence type="ECO:0000313" key="1">
    <source>
        <dbReference type="EMBL" id="TDT34098.1"/>
    </source>
</evidence>
<protein>
    <submittedName>
        <fullName evidence="1">Uncharacterized protein DUF3499</fullName>
    </submittedName>
</protein>
<organism evidence="1 2">
    <name type="scientific">Naumannella halotolerans</name>
    <dbReference type="NCBI Taxonomy" id="993414"/>
    <lineage>
        <taxon>Bacteria</taxon>
        <taxon>Bacillati</taxon>
        <taxon>Actinomycetota</taxon>
        <taxon>Actinomycetes</taxon>
        <taxon>Propionibacteriales</taxon>
        <taxon>Propionibacteriaceae</taxon>
        <taxon>Naumannella</taxon>
    </lineage>
</organism>
<dbReference type="Proteomes" id="UP000295371">
    <property type="component" value="Unassembled WGS sequence"/>
</dbReference>
<dbReference type="EMBL" id="SOAW01000001">
    <property type="protein sequence ID" value="TDT34098.1"/>
    <property type="molecule type" value="Genomic_DNA"/>
</dbReference>
<comment type="caution">
    <text evidence="1">The sequence shown here is derived from an EMBL/GenBank/DDBJ whole genome shotgun (WGS) entry which is preliminary data.</text>
</comment>
<evidence type="ECO:0000313" key="2">
    <source>
        <dbReference type="Proteomes" id="UP000295371"/>
    </source>
</evidence>
<dbReference type="InterPro" id="IPR021888">
    <property type="entry name" value="DUF3499"/>
</dbReference>